<feature type="compositionally biased region" description="Basic and acidic residues" evidence="1">
    <location>
        <begin position="166"/>
        <end position="177"/>
    </location>
</feature>
<feature type="compositionally biased region" description="Acidic residues" evidence="1">
    <location>
        <begin position="104"/>
        <end position="128"/>
    </location>
</feature>
<reference evidence="2 3" key="1">
    <citation type="submission" date="2023-08" db="EMBL/GenBank/DDBJ databases">
        <title>Black Yeasts Isolated from many extreme environments.</title>
        <authorList>
            <person name="Coleine C."/>
            <person name="Stajich J.E."/>
            <person name="Selbmann L."/>
        </authorList>
    </citation>
    <scope>NUCLEOTIDE SEQUENCE [LARGE SCALE GENOMIC DNA]</scope>
    <source>
        <strain evidence="2 3">CCFEE 6328</strain>
    </source>
</reference>
<dbReference type="EMBL" id="JAVRRF010000026">
    <property type="protein sequence ID" value="KAK5053372.1"/>
    <property type="molecule type" value="Genomic_DNA"/>
</dbReference>
<evidence type="ECO:0000256" key="1">
    <source>
        <dbReference type="SAM" id="MobiDB-lite"/>
    </source>
</evidence>
<organism evidence="2 3">
    <name type="scientific">Exophiala sideris</name>
    <dbReference type="NCBI Taxonomy" id="1016849"/>
    <lineage>
        <taxon>Eukaryota</taxon>
        <taxon>Fungi</taxon>
        <taxon>Dikarya</taxon>
        <taxon>Ascomycota</taxon>
        <taxon>Pezizomycotina</taxon>
        <taxon>Eurotiomycetes</taxon>
        <taxon>Chaetothyriomycetidae</taxon>
        <taxon>Chaetothyriales</taxon>
        <taxon>Herpotrichiellaceae</taxon>
        <taxon>Exophiala</taxon>
    </lineage>
</organism>
<comment type="caution">
    <text evidence="2">The sequence shown here is derived from an EMBL/GenBank/DDBJ whole genome shotgun (WGS) entry which is preliminary data.</text>
</comment>
<gene>
    <name evidence="2" type="ORF">LTR69_009330</name>
</gene>
<feature type="compositionally biased region" description="Basic residues" evidence="1">
    <location>
        <begin position="133"/>
        <end position="142"/>
    </location>
</feature>
<feature type="compositionally biased region" description="Polar residues" evidence="1">
    <location>
        <begin position="8"/>
        <end position="24"/>
    </location>
</feature>
<feature type="region of interest" description="Disordered" evidence="1">
    <location>
        <begin position="104"/>
        <end position="177"/>
    </location>
</feature>
<name>A0ABR0J025_9EURO</name>
<evidence type="ECO:0000313" key="3">
    <source>
        <dbReference type="Proteomes" id="UP001345691"/>
    </source>
</evidence>
<dbReference type="Proteomes" id="UP001345691">
    <property type="component" value="Unassembled WGS sequence"/>
</dbReference>
<feature type="region of interest" description="Disordered" evidence="1">
    <location>
        <begin position="1"/>
        <end position="25"/>
    </location>
</feature>
<accession>A0ABR0J025</accession>
<protein>
    <submittedName>
        <fullName evidence="2">Uncharacterized protein</fullName>
    </submittedName>
</protein>
<sequence length="220" mass="24303">MASFARQGDQQQQAHDNESASTIPPSDLAELIAFIDPTLEHQSPSDIAALITDIDPAFGQQSPVVSEDQYVPDVAAYFQSTMTGPMRAPASGYVARKRNAAVAFDDDEYKDENDYMDEDNDDNGDNGDETGLPKHKATRKLRMAKDDVMRIKPPSKHSKGRGAVYNRERREEEDDDRKKLCEKIDDDILKQVDAAGGSTPAGRVFKSALLMIERLQGQGV</sequence>
<evidence type="ECO:0000313" key="2">
    <source>
        <dbReference type="EMBL" id="KAK5053372.1"/>
    </source>
</evidence>
<keyword evidence="3" id="KW-1185">Reference proteome</keyword>
<proteinExistence type="predicted"/>